<dbReference type="InterPro" id="IPR016363">
    <property type="entry name" value="L-lectin"/>
</dbReference>
<dbReference type="SUPFAM" id="SSF49899">
    <property type="entry name" value="Concanavalin A-like lectins/glucanases"/>
    <property type="match status" value="1"/>
</dbReference>
<dbReference type="Gene3D" id="2.60.120.200">
    <property type="match status" value="1"/>
</dbReference>
<dbReference type="AlphaFoldDB" id="A0A218PFP3"/>
<dbReference type="GO" id="GO:0030246">
    <property type="term" value="F:carbohydrate binding"/>
    <property type="evidence" value="ECO:0007669"/>
    <property type="project" value="UniProtKB-KW"/>
</dbReference>
<evidence type="ECO:0000313" key="5">
    <source>
        <dbReference type="EMBL" id="BAZ95724.1"/>
    </source>
</evidence>
<name>A0A218PFP3_WISFL</name>
<comment type="similarity">
    <text evidence="1">Belongs to the leguminous lectin family.</text>
</comment>
<feature type="domain" description="Legume lectin" evidence="4">
    <location>
        <begin position="34"/>
        <end position="270"/>
    </location>
</feature>
<dbReference type="PANTHER" id="PTHR32401:SF45">
    <property type="entry name" value="LECTIN"/>
    <property type="match status" value="1"/>
</dbReference>
<dbReference type="InterPro" id="IPR050258">
    <property type="entry name" value="Leguminous_Lectin"/>
</dbReference>
<feature type="chain" id="PRO_5011117445" evidence="3">
    <location>
        <begin position="31"/>
        <end position="286"/>
    </location>
</feature>
<dbReference type="InterPro" id="IPR019825">
    <property type="entry name" value="Lectin_legB_Mn/Ca_BS"/>
</dbReference>
<dbReference type="CDD" id="cd06899">
    <property type="entry name" value="lectin_legume_LecRK_Arcelin_ConA"/>
    <property type="match status" value="1"/>
</dbReference>
<accession>A0A218PFP3</accession>
<feature type="signal peptide" evidence="3">
    <location>
        <begin position="1"/>
        <end position="30"/>
    </location>
</feature>
<evidence type="ECO:0000259" key="4">
    <source>
        <dbReference type="Pfam" id="PF00139"/>
    </source>
</evidence>
<protein>
    <submittedName>
        <fullName evidence="5">Lectin</fullName>
    </submittedName>
</protein>
<proteinExistence type="evidence at transcript level"/>
<dbReference type="PROSITE" id="PS00307">
    <property type="entry name" value="LECTIN_LEGUME_BETA"/>
    <property type="match status" value="1"/>
</dbReference>
<dbReference type="PIRSF" id="PIRSF002690">
    <property type="entry name" value="L-type_lectin_plant"/>
    <property type="match status" value="1"/>
</dbReference>
<dbReference type="PANTHER" id="PTHR32401">
    <property type="entry name" value="CONCANAVALIN A-LIKE LECTIN FAMILY PROTEIN"/>
    <property type="match status" value="1"/>
</dbReference>
<dbReference type="InterPro" id="IPR001220">
    <property type="entry name" value="Legume_lectin_dom"/>
</dbReference>
<evidence type="ECO:0000256" key="1">
    <source>
        <dbReference type="ARBA" id="ARBA00007606"/>
    </source>
</evidence>
<dbReference type="Pfam" id="PF00139">
    <property type="entry name" value="Lectin_legB"/>
    <property type="match status" value="1"/>
</dbReference>
<organism evidence="5">
    <name type="scientific">Wisteria floribunda</name>
    <name type="common">Japanese wisteria</name>
    <name type="synonym">Glycine floribunda</name>
    <dbReference type="NCBI Taxonomy" id="3922"/>
    <lineage>
        <taxon>Eukaryota</taxon>
        <taxon>Viridiplantae</taxon>
        <taxon>Streptophyta</taxon>
        <taxon>Embryophyta</taxon>
        <taxon>Tracheophyta</taxon>
        <taxon>Spermatophyta</taxon>
        <taxon>Magnoliopsida</taxon>
        <taxon>eudicotyledons</taxon>
        <taxon>Gunneridae</taxon>
        <taxon>Pentapetalae</taxon>
        <taxon>rosids</taxon>
        <taxon>fabids</taxon>
        <taxon>Fabales</taxon>
        <taxon>Fabaceae</taxon>
        <taxon>Papilionoideae</taxon>
        <taxon>50 kb inversion clade</taxon>
        <taxon>NPAAA clade</taxon>
        <taxon>indigoferoid/millettioid clade</taxon>
        <taxon>Wisterieae</taxon>
        <taxon>Wisteria</taxon>
    </lineage>
</organism>
<sequence length="286" mass="31244">MASSQTQNSFSVLLSISLTLFLLLLNKVNSKETTSFVFTRFSPDPQNLLLQGDTVVTSSGHLQLTQVKDGEPVYSSLGRALYYAPIHIWDSNTDTVANFVTSFSFVIDAPNKAKAADGLAFFLAPVDTEPQKPGGLLGLFHDDRHNKSNHIVAVEFDTFKNSWDPEGTHIGINVNSIVSRKTTSWDLENGEVANVVISYQASTKTLTASLVYPSSSTSYILNDVVDLKQILPEYVRVGFTAASGLSKDHVETHDVLAWTFDSDLPDPSSDDCNNLHLSSNVLRGSI</sequence>
<dbReference type="EMBL" id="AB900790">
    <property type="protein sequence ID" value="BAZ95724.1"/>
    <property type="molecule type" value="mRNA"/>
</dbReference>
<gene>
    <name evidence="5" type="primary">WFA</name>
</gene>
<dbReference type="InterPro" id="IPR013320">
    <property type="entry name" value="ConA-like_dom_sf"/>
</dbReference>
<dbReference type="InterPro" id="IPR000985">
    <property type="entry name" value="Lectin_LegA_CS"/>
</dbReference>
<keyword evidence="3" id="KW-0732">Signal</keyword>
<reference evidence="5" key="1">
    <citation type="journal article" date="2017" name="Glycobiology">
        <title>Engineering of recombinant Wisteria floribunda agglutinin specifically binding to GalNAcbeta1,4GlcNAc (LacdiNAc).</title>
        <authorList>
            <person name="Sato T."/>
            <person name="Tateno H."/>
            <person name="Kaji H."/>
            <person name="Chiba Y."/>
            <person name="Kubota T."/>
            <person name="Hirabayashi J."/>
            <person name="Narimatsu H."/>
        </authorList>
    </citation>
    <scope>NUCLEOTIDE SEQUENCE</scope>
</reference>
<dbReference type="PROSITE" id="PS00308">
    <property type="entry name" value="LECTIN_LEGUME_ALPHA"/>
    <property type="match status" value="1"/>
</dbReference>
<evidence type="ECO:0000256" key="3">
    <source>
        <dbReference type="SAM" id="SignalP"/>
    </source>
</evidence>
<dbReference type="SMR" id="A0A218PFP3"/>
<keyword evidence="2" id="KW-0430">Lectin</keyword>
<evidence type="ECO:0000256" key="2">
    <source>
        <dbReference type="ARBA" id="ARBA00022734"/>
    </source>
</evidence>